<dbReference type="InterPro" id="IPR011611">
    <property type="entry name" value="PfkB_dom"/>
</dbReference>
<protein>
    <submittedName>
        <fullName evidence="4">Tagatose-6-phosphate kinase</fullName>
    </submittedName>
</protein>
<dbReference type="PANTHER" id="PTHR46566">
    <property type="entry name" value="1-PHOSPHOFRUCTOKINASE-RELATED"/>
    <property type="match status" value="1"/>
</dbReference>
<evidence type="ECO:0000256" key="2">
    <source>
        <dbReference type="ARBA" id="ARBA00022777"/>
    </source>
</evidence>
<feature type="domain" description="Carbohydrate kinase PfkB" evidence="3">
    <location>
        <begin position="37"/>
        <end position="206"/>
    </location>
</feature>
<keyword evidence="2 4" id="KW-0418">Kinase</keyword>
<dbReference type="Pfam" id="PF00294">
    <property type="entry name" value="PfkB"/>
    <property type="match status" value="1"/>
</dbReference>
<dbReference type="RefSeq" id="WP_036108255.1">
    <property type="nucleotide sequence ID" value="NZ_AODG01000021.1"/>
</dbReference>
<evidence type="ECO:0000256" key="1">
    <source>
        <dbReference type="ARBA" id="ARBA00022679"/>
    </source>
</evidence>
<dbReference type="AlphaFoldDB" id="A0A829R219"/>
<dbReference type="Gene3D" id="3.40.1190.20">
    <property type="match status" value="1"/>
</dbReference>
<proteinExistence type="predicted"/>
<dbReference type="InterPro" id="IPR002173">
    <property type="entry name" value="Carboh/pur_kinase_PfkB_CS"/>
</dbReference>
<name>A0A829R219_LISGR</name>
<dbReference type="GO" id="GO:0008443">
    <property type="term" value="F:phosphofructokinase activity"/>
    <property type="evidence" value="ECO:0007669"/>
    <property type="project" value="TreeGrafter"/>
</dbReference>
<evidence type="ECO:0000313" key="5">
    <source>
        <dbReference type="Proteomes" id="UP000019251"/>
    </source>
</evidence>
<dbReference type="GO" id="GO:0005829">
    <property type="term" value="C:cytosol"/>
    <property type="evidence" value="ECO:0007669"/>
    <property type="project" value="TreeGrafter"/>
</dbReference>
<organism evidence="4 5">
    <name type="scientific">Listeria grayi FSL F6-1183</name>
    <dbReference type="NCBI Taxonomy" id="1265827"/>
    <lineage>
        <taxon>Bacteria</taxon>
        <taxon>Bacillati</taxon>
        <taxon>Bacillota</taxon>
        <taxon>Bacilli</taxon>
        <taxon>Bacillales</taxon>
        <taxon>Listeriaceae</taxon>
        <taxon>Listeria</taxon>
    </lineage>
</organism>
<accession>A0A829R219</accession>
<feature type="non-terminal residue" evidence="4">
    <location>
        <position position="1"/>
    </location>
</feature>
<dbReference type="Proteomes" id="UP000019251">
    <property type="component" value="Unassembled WGS sequence"/>
</dbReference>
<dbReference type="PROSITE" id="PS00584">
    <property type="entry name" value="PFKB_KINASES_2"/>
    <property type="match status" value="1"/>
</dbReference>
<gene>
    <name evidence="4" type="ORF">LMUR_14419</name>
</gene>
<reference evidence="4 5" key="1">
    <citation type="submission" date="2012-12" db="EMBL/GenBank/DDBJ databases">
        <title>Novel taxa of Listeriaceae from agricultural environments in the United States.</title>
        <authorList>
            <person name="den Bakker H.C."/>
            <person name="Allred A."/>
            <person name="Warchocki S."/>
            <person name="Wright E.M."/>
            <person name="Burrell A."/>
            <person name="Nightingale K.K."/>
            <person name="Kephart D."/>
            <person name="Wiedmann M."/>
        </authorList>
    </citation>
    <scope>NUCLEOTIDE SEQUENCE [LARGE SCALE GENOMIC DNA]</scope>
    <source>
        <strain evidence="4 5">FSL F6-1183</strain>
    </source>
</reference>
<dbReference type="InterPro" id="IPR029056">
    <property type="entry name" value="Ribokinase-like"/>
</dbReference>
<dbReference type="PANTHER" id="PTHR46566:SF1">
    <property type="entry name" value="1-PHOSPHOFRUCTOKINASE"/>
    <property type="match status" value="1"/>
</dbReference>
<dbReference type="EMBL" id="AODG01000021">
    <property type="protein sequence ID" value="EUJ25793.1"/>
    <property type="molecule type" value="Genomic_DNA"/>
</dbReference>
<comment type="caution">
    <text evidence="4">The sequence shown here is derived from an EMBL/GenBank/DDBJ whole genome shotgun (WGS) entry which is preliminary data.</text>
</comment>
<sequence length="225" mass="24566">RDHVMHDNDDHTEIVEAGVYVTAEKEAEIIAKAIQIYQANPAIRVICLGGSANTDNHAIYTNILHSLEQIVSPDVCVLADISGPFLTHALHHTPLPYFIKPNILEFSQLIGQTLTTKHEVAAALRENHFDMPFVMISCGKDGAVVYYQDKIYDLSVPAINLVNPTGSGDATVGGIAYGLDHDLPLEEMLRLAMACGVSNALHEETGFVTIPEVEELMPQIGIKQL</sequence>
<evidence type="ECO:0000259" key="3">
    <source>
        <dbReference type="Pfam" id="PF00294"/>
    </source>
</evidence>
<keyword evidence="1" id="KW-0808">Transferase</keyword>
<evidence type="ECO:0000313" key="4">
    <source>
        <dbReference type="EMBL" id="EUJ25793.1"/>
    </source>
</evidence>
<dbReference type="SUPFAM" id="SSF53613">
    <property type="entry name" value="Ribokinase-like"/>
    <property type="match status" value="1"/>
</dbReference>